<organism evidence="2 3">
    <name type="scientific">Senegalimassilia faecalis</name>
    <dbReference type="NCBI Taxonomy" id="2509433"/>
    <lineage>
        <taxon>Bacteria</taxon>
        <taxon>Bacillati</taxon>
        <taxon>Actinomycetota</taxon>
        <taxon>Coriobacteriia</taxon>
        <taxon>Coriobacteriales</taxon>
        <taxon>Coriobacteriaceae</taxon>
        <taxon>Senegalimassilia</taxon>
    </lineage>
</organism>
<comment type="caution">
    <text evidence="2">The sequence shown here is derived from an EMBL/GenBank/DDBJ whole genome shotgun (WGS) entry which is preliminary data.</text>
</comment>
<accession>A0A4Q2K1V7</accession>
<reference evidence="2 3" key="1">
    <citation type="submission" date="2019-01" db="EMBL/GenBank/DDBJ databases">
        <title>Senegalimassilia sp. nov. KGMB04484 isolated human feces.</title>
        <authorList>
            <person name="Han K.-I."/>
            <person name="Kim J.-S."/>
            <person name="Lee K.C."/>
            <person name="Suh M.K."/>
            <person name="Eom M.K."/>
            <person name="Lee J.H."/>
            <person name="Park S.-H."/>
            <person name="Kang S.W."/>
            <person name="Park J.-E."/>
            <person name="Oh B.S."/>
            <person name="Yu S.Y."/>
            <person name="Choi S.-H."/>
            <person name="Lee D.H."/>
            <person name="Yoon H."/>
            <person name="Kim B.-Y."/>
            <person name="Lee J.H."/>
            <person name="Lee J.-S."/>
        </authorList>
    </citation>
    <scope>NUCLEOTIDE SEQUENCE [LARGE SCALE GENOMIC DNA]</scope>
    <source>
        <strain evidence="2 3">KGMB04484</strain>
    </source>
</reference>
<evidence type="ECO:0000313" key="3">
    <source>
        <dbReference type="Proteomes" id="UP000293345"/>
    </source>
</evidence>
<evidence type="ECO:0000256" key="1">
    <source>
        <dbReference type="SAM" id="Phobius"/>
    </source>
</evidence>
<proteinExistence type="predicted"/>
<dbReference type="Proteomes" id="UP000293345">
    <property type="component" value="Unassembled WGS sequence"/>
</dbReference>
<feature type="transmembrane region" description="Helical" evidence="1">
    <location>
        <begin position="38"/>
        <end position="59"/>
    </location>
</feature>
<keyword evidence="3" id="KW-1185">Reference proteome</keyword>
<feature type="transmembrane region" description="Helical" evidence="1">
    <location>
        <begin position="101"/>
        <end position="121"/>
    </location>
</feature>
<gene>
    <name evidence="2" type="ORF">ET524_00750</name>
</gene>
<name>A0A4Q2K1V7_9ACTN</name>
<evidence type="ECO:0000313" key="2">
    <source>
        <dbReference type="EMBL" id="RXZ53192.1"/>
    </source>
</evidence>
<feature type="transmembrane region" description="Helical" evidence="1">
    <location>
        <begin position="127"/>
        <end position="151"/>
    </location>
</feature>
<keyword evidence="1" id="KW-0472">Membrane</keyword>
<feature type="transmembrane region" description="Helical" evidence="1">
    <location>
        <begin position="65"/>
        <end position="89"/>
    </location>
</feature>
<dbReference type="SUPFAM" id="SSF103473">
    <property type="entry name" value="MFS general substrate transporter"/>
    <property type="match status" value="1"/>
</dbReference>
<feature type="transmembrane region" description="Helical" evidence="1">
    <location>
        <begin position="191"/>
        <end position="214"/>
    </location>
</feature>
<evidence type="ECO:0008006" key="4">
    <source>
        <dbReference type="Google" id="ProtNLM"/>
    </source>
</evidence>
<feature type="transmembrane region" description="Helical" evidence="1">
    <location>
        <begin position="163"/>
        <end position="185"/>
    </location>
</feature>
<dbReference type="OrthoDB" id="7375466at2"/>
<keyword evidence="1" id="KW-1133">Transmembrane helix</keyword>
<dbReference type="RefSeq" id="WP_129422923.1">
    <property type="nucleotide sequence ID" value="NZ_SDPW01000001.1"/>
</dbReference>
<dbReference type="Gene3D" id="1.20.1250.20">
    <property type="entry name" value="MFS general substrate transporter like domains"/>
    <property type="match status" value="1"/>
</dbReference>
<keyword evidence="1" id="KW-0812">Transmembrane</keyword>
<dbReference type="EMBL" id="SDPW01000001">
    <property type="protein sequence ID" value="RXZ53192.1"/>
    <property type="molecule type" value="Genomic_DNA"/>
</dbReference>
<sequence length="219" mass="22653">MVAIIAALPLTHETVSHRITLRRAVRPLLHVPKSIRPVFPIAAGCYIAAWGIGIFFQSLSTPAAVQYFGSTDPLVPALILALAMAPSAAGGPMSARTTMKFSLVGGSVLMFASCIALYSTLSGSLMIPFLVLCAVFAVACGIILSASMHMLISYSEPSESASVVSLINFAGYVGTTLLSVAMSGLASALSLAGVLAFITVLGGLFMIPGTLCGLKMLRK</sequence>
<dbReference type="AlphaFoldDB" id="A0A4Q2K1V7"/>
<protein>
    <recommendedName>
        <fullName evidence="4">MFS transporter</fullName>
    </recommendedName>
</protein>
<dbReference type="InterPro" id="IPR036259">
    <property type="entry name" value="MFS_trans_sf"/>
</dbReference>